<dbReference type="Proteomes" id="UP000053342">
    <property type="component" value="Unassembled WGS sequence"/>
</dbReference>
<dbReference type="GeneID" id="27352337"/>
<dbReference type="InterPro" id="IPR029063">
    <property type="entry name" value="SAM-dependent_MTases_sf"/>
</dbReference>
<dbReference type="EMBL" id="KN847332">
    <property type="protein sequence ID" value="KIW47575.1"/>
    <property type="molecule type" value="Genomic_DNA"/>
</dbReference>
<proteinExistence type="predicted"/>
<dbReference type="Pfam" id="PF13489">
    <property type="entry name" value="Methyltransf_23"/>
    <property type="match status" value="1"/>
</dbReference>
<dbReference type="AlphaFoldDB" id="A0A0D2DY97"/>
<gene>
    <name evidence="2" type="ORF">PV06_00263</name>
</gene>
<evidence type="ECO:0000256" key="1">
    <source>
        <dbReference type="SAM" id="MobiDB-lite"/>
    </source>
</evidence>
<evidence type="ECO:0000313" key="2">
    <source>
        <dbReference type="EMBL" id="KIW47575.1"/>
    </source>
</evidence>
<dbReference type="STRING" id="215243.A0A0D2DY97"/>
<sequence>MSTSEPHTKPHYPGPRDLSESKRLKAQSDLVTAAFGELVLCPIDLTAAGLRILDSGTADGLFLRQLHSLLAQPESATLIGTDIAPFEDNVGKPDYVEWQKQDINQEWPASWQNTFDFVHQRAVIANAGSWDGAVKAVTRLAKLVKPGAWVQLVDSTMQEGDILESDPPSLKFTKAVGSFLKKFGLFNRATGGLSEILAQTNEIIEIGQKEAALQLGVLAKNEKLKEAGRIWLSSMRYTIAAALARVNDPNLISMNDWNKLMDEVELEAETAGVEFKWWAAWGKRKATA</sequence>
<evidence type="ECO:0000313" key="3">
    <source>
        <dbReference type="Proteomes" id="UP000053342"/>
    </source>
</evidence>
<dbReference type="HOGENOM" id="CLU_010595_9_3_1"/>
<dbReference type="OrthoDB" id="184880at2759"/>
<dbReference type="Gene3D" id="3.40.50.150">
    <property type="entry name" value="Vaccinia Virus protein VP39"/>
    <property type="match status" value="1"/>
</dbReference>
<reference evidence="2 3" key="1">
    <citation type="submission" date="2015-01" db="EMBL/GenBank/DDBJ databases">
        <title>The Genome Sequence of Exophiala oligosperma CBS72588.</title>
        <authorList>
            <consortium name="The Broad Institute Genomics Platform"/>
            <person name="Cuomo C."/>
            <person name="de Hoog S."/>
            <person name="Gorbushina A."/>
            <person name="Stielow B."/>
            <person name="Teixiera M."/>
            <person name="Abouelleil A."/>
            <person name="Chapman S.B."/>
            <person name="Priest M."/>
            <person name="Young S.K."/>
            <person name="Wortman J."/>
            <person name="Nusbaum C."/>
            <person name="Birren B."/>
        </authorList>
    </citation>
    <scope>NUCLEOTIDE SEQUENCE [LARGE SCALE GENOMIC DNA]</scope>
    <source>
        <strain evidence="2 3">CBS 72588</strain>
    </source>
</reference>
<dbReference type="RefSeq" id="XP_016267791.1">
    <property type="nucleotide sequence ID" value="XM_016400738.1"/>
</dbReference>
<protein>
    <recommendedName>
        <fullName evidence="4">Methyltransferase domain-containing protein</fullName>
    </recommendedName>
</protein>
<keyword evidence="3" id="KW-1185">Reference proteome</keyword>
<accession>A0A0D2DY97</accession>
<dbReference type="SUPFAM" id="SSF53335">
    <property type="entry name" value="S-adenosyl-L-methionine-dependent methyltransferases"/>
    <property type="match status" value="1"/>
</dbReference>
<name>A0A0D2DY97_9EURO</name>
<feature type="region of interest" description="Disordered" evidence="1">
    <location>
        <begin position="1"/>
        <end position="20"/>
    </location>
</feature>
<evidence type="ECO:0008006" key="4">
    <source>
        <dbReference type="Google" id="ProtNLM"/>
    </source>
</evidence>
<organism evidence="2 3">
    <name type="scientific">Exophiala oligosperma</name>
    <dbReference type="NCBI Taxonomy" id="215243"/>
    <lineage>
        <taxon>Eukaryota</taxon>
        <taxon>Fungi</taxon>
        <taxon>Dikarya</taxon>
        <taxon>Ascomycota</taxon>
        <taxon>Pezizomycotina</taxon>
        <taxon>Eurotiomycetes</taxon>
        <taxon>Chaetothyriomycetidae</taxon>
        <taxon>Chaetothyriales</taxon>
        <taxon>Herpotrichiellaceae</taxon>
        <taxon>Exophiala</taxon>
    </lineage>
</organism>
<dbReference type="VEuPathDB" id="FungiDB:PV06_00263"/>